<dbReference type="GeneID" id="28728264"/>
<organism evidence="4 5">
    <name type="scientific">Malassezia pachydermatis</name>
    <dbReference type="NCBI Taxonomy" id="77020"/>
    <lineage>
        <taxon>Eukaryota</taxon>
        <taxon>Fungi</taxon>
        <taxon>Dikarya</taxon>
        <taxon>Basidiomycota</taxon>
        <taxon>Ustilaginomycotina</taxon>
        <taxon>Malasseziomycetes</taxon>
        <taxon>Malasseziales</taxon>
        <taxon>Malasseziaceae</taxon>
        <taxon>Malassezia</taxon>
    </lineage>
</organism>
<dbReference type="AlphaFoldDB" id="A0A0M8MTY8"/>
<dbReference type="EMBL" id="LGAV01000005">
    <property type="protein sequence ID" value="KOS13750.1"/>
    <property type="molecule type" value="Genomic_DNA"/>
</dbReference>
<name>A0A0M8MTY8_9BASI</name>
<dbReference type="InterPro" id="IPR022742">
    <property type="entry name" value="Hydrolase_4"/>
</dbReference>
<comment type="catalytic activity">
    <reaction evidence="2">
        <text>a monoacylglycerol + H2O = glycerol + a fatty acid + H(+)</text>
        <dbReference type="Rhea" id="RHEA:15245"/>
        <dbReference type="ChEBI" id="CHEBI:15377"/>
        <dbReference type="ChEBI" id="CHEBI:15378"/>
        <dbReference type="ChEBI" id="CHEBI:17408"/>
        <dbReference type="ChEBI" id="CHEBI:17754"/>
        <dbReference type="ChEBI" id="CHEBI:28868"/>
    </reaction>
</comment>
<dbReference type="STRING" id="77020.A0A0M8MTY8"/>
<dbReference type="InterPro" id="IPR051044">
    <property type="entry name" value="MAG_DAG_Lipase"/>
</dbReference>
<accession>A0A0M8MTY8</accession>
<dbReference type="PANTHER" id="PTHR11614">
    <property type="entry name" value="PHOSPHOLIPASE-RELATED"/>
    <property type="match status" value="1"/>
</dbReference>
<evidence type="ECO:0000313" key="4">
    <source>
        <dbReference type="EMBL" id="KOS13750.1"/>
    </source>
</evidence>
<evidence type="ECO:0000256" key="1">
    <source>
        <dbReference type="ARBA" id="ARBA00047591"/>
    </source>
</evidence>
<comment type="catalytic activity">
    <reaction evidence="1">
        <text>a diacylglycerol + H2O = a monoacylglycerol + a fatty acid + H(+)</text>
        <dbReference type="Rhea" id="RHEA:32731"/>
        <dbReference type="ChEBI" id="CHEBI:15377"/>
        <dbReference type="ChEBI" id="CHEBI:15378"/>
        <dbReference type="ChEBI" id="CHEBI:17408"/>
        <dbReference type="ChEBI" id="CHEBI:18035"/>
        <dbReference type="ChEBI" id="CHEBI:28868"/>
    </reaction>
</comment>
<reference evidence="4 5" key="1">
    <citation type="submission" date="2015-07" db="EMBL/GenBank/DDBJ databases">
        <title>Draft Genome Sequence of Malassezia furfur CBS1878 and Malassezia pachydermatis CBS1879.</title>
        <authorList>
            <person name="Triana S."/>
            <person name="Ohm R."/>
            <person name="Gonzalez A."/>
            <person name="DeCock H."/>
            <person name="Restrepo S."/>
            <person name="Celis A."/>
        </authorList>
    </citation>
    <scope>NUCLEOTIDE SEQUENCE [LARGE SCALE GENOMIC DNA]</scope>
    <source>
        <strain evidence="4 5">CBS 1879</strain>
    </source>
</reference>
<dbReference type="Gene3D" id="3.40.50.1820">
    <property type="entry name" value="alpha/beta hydrolase"/>
    <property type="match status" value="1"/>
</dbReference>
<dbReference type="VEuPathDB" id="FungiDB:Malapachy_1893"/>
<dbReference type="SUPFAM" id="SSF53474">
    <property type="entry name" value="alpha/beta-Hydrolases"/>
    <property type="match status" value="1"/>
</dbReference>
<proteinExistence type="predicted"/>
<dbReference type="OrthoDB" id="10249433at2759"/>
<dbReference type="Proteomes" id="UP000037751">
    <property type="component" value="Unassembled WGS sequence"/>
</dbReference>
<evidence type="ECO:0000313" key="5">
    <source>
        <dbReference type="Proteomes" id="UP000037751"/>
    </source>
</evidence>
<evidence type="ECO:0000256" key="2">
    <source>
        <dbReference type="ARBA" id="ARBA00048461"/>
    </source>
</evidence>
<gene>
    <name evidence="4" type="ORF">Malapachy_1893</name>
</gene>
<feature type="domain" description="Serine aminopeptidase S33" evidence="3">
    <location>
        <begin position="116"/>
        <end position="362"/>
    </location>
</feature>
<keyword evidence="5" id="KW-1185">Reference proteome</keyword>
<dbReference type="RefSeq" id="XP_017991382.1">
    <property type="nucleotide sequence ID" value="XM_018136389.1"/>
</dbReference>
<evidence type="ECO:0000259" key="3">
    <source>
        <dbReference type="Pfam" id="PF12146"/>
    </source>
</evidence>
<comment type="caution">
    <text evidence="4">The sequence shown here is derived from an EMBL/GenBank/DDBJ whole genome shotgun (WGS) entry which is preliminary data.</text>
</comment>
<protein>
    <recommendedName>
        <fullName evidence="3">Serine aminopeptidase S33 domain-containing protein</fullName>
    </recommendedName>
</protein>
<dbReference type="Pfam" id="PF12146">
    <property type="entry name" value="Hydrolase_4"/>
    <property type="match status" value="1"/>
</dbReference>
<dbReference type="InterPro" id="IPR029058">
    <property type="entry name" value="AB_hydrolase_fold"/>
</dbReference>
<sequence>MSTSAWLLWCIREVYYVFLEPIFVFLGVAKFGFGDATYGRDALPYSASERRDIYENPDVTVTRRRVYMSRNEPILSMKLRDVDRALPFTFGGKKVTAFINYYVWEMPHISQREHLNADVYLVHGINEYSGRCTPQAVIHMKNGFRTIAIDMPNFGRSSGLQGHLPTLRLNEGALDAVMYHVYMCDQHNGMKDLHKRKRFAQGGSMGGFTVAYHAALHPPASHPDFLALDGISMTAPMLRIAPETRPPLIVEKTARCIAFFAGRLGVLRAIRGKLSDDPRVELFARNDIQGYHGLVRVDTGLAIVDGLVHLDEIADAIQCPVSIHHGTADRVTDPAGSRMFYDRMRVEKKSLRLWPSWEHAMVKNYPGMSDQDIANRNELLGDISQWFMQITRDSTQASVLP</sequence>